<dbReference type="EMBL" id="AZFW01000072">
    <property type="protein sequence ID" value="KRM26501.1"/>
    <property type="molecule type" value="Genomic_DNA"/>
</dbReference>
<accession>A0A0R1X9S8</accession>
<dbReference type="AlphaFoldDB" id="A0A0R1X9S8"/>
<evidence type="ECO:0000313" key="3">
    <source>
        <dbReference type="Proteomes" id="UP000050949"/>
    </source>
</evidence>
<dbReference type="Gene3D" id="3.90.75.20">
    <property type="match status" value="1"/>
</dbReference>
<proteinExistence type="predicted"/>
<feature type="domain" description="HNH nuclease" evidence="1">
    <location>
        <begin position="93"/>
        <end position="118"/>
    </location>
</feature>
<reference evidence="2 3" key="1">
    <citation type="journal article" date="2015" name="Genome Announc.">
        <title>Expanding the biotechnology potential of lactobacilli through comparative genomics of 213 strains and associated genera.</title>
        <authorList>
            <person name="Sun Z."/>
            <person name="Harris H.M."/>
            <person name="McCann A."/>
            <person name="Guo C."/>
            <person name="Argimon S."/>
            <person name="Zhang W."/>
            <person name="Yang X."/>
            <person name="Jeffery I.B."/>
            <person name="Cooney J.C."/>
            <person name="Kagawa T.F."/>
            <person name="Liu W."/>
            <person name="Song Y."/>
            <person name="Salvetti E."/>
            <person name="Wrobel A."/>
            <person name="Rasinkangas P."/>
            <person name="Parkhill J."/>
            <person name="Rea M.C."/>
            <person name="O'Sullivan O."/>
            <person name="Ritari J."/>
            <person name="Douillard F.P."/>
            <person name="Paul Ross R."/>
            <person name="Yang R."/>
            <person name="Briner A.E."/>
            <person name="Felis G.E."/>
            <person name="de Vos W.M."/>
            <person name="Barrangou R."/>
            <person name="Klaenhammer T.R."/>
            <person name="Caufield P.W."/>
            <person name="Cui Y."/>
            <person name="Zhang H."/>
            <person name="O'Toole P.W."/>
        </authorList>
    </citation>
    <scope>NUCLEOTIDE SEQUENCE [LARGE SCALE GENOMIC DNA]</scope>
    <source>
        <strain evidence="2 3">DSM 16991</strain>
    </source>
</reference>
<dbReference type="InterPro" id="IPR003615">
    <property type="entry name" value="HNH_nuc"/>
</dbReference>
<evidence type="ECO:0000313" key="2">
    <source>
        <dbReference type="EMBL" id="KRM26501.1"/>
    </source>
</evidence>
<dbReference type="Proteomes" id="UP000050949">
    <property type="component" value="Unassembled WGS sequence"/>
</dbReference>
<dbReference type="InterPro" id="IPR044925">
    <property type="entry name" value="His-Me_finger_sf"/>
</dbReference>
<sequence>MIELEEKESKVVFDTDEEYSFTIKRSAYKNLWADCEGHIYRLTKRGGMFEVKPYVNNAGYEICSVMNNGKSTTVTVQRIVATAWIPNPQHLSDVDHIDANKLNNSVDNLQWLSHRDNLARRTAFRPQHQVLKLQDGHVICSYHSISAAARDNHLSFSSVRGSANHQLSLDKPYYFEFAQEEN</sequence>
<dbReference type="SUPFAM" id="SSF54060">
    <property type="entry name" value="His-Me finger endonucleases"/>
    <property type="match status" value="1"/>
</dbReference>
<organism evidence="2 3">
    <name type="scientific">Schleiferilactobacillus harbinensis DSM 16991</name>
    <dbReference type="NCBI Taxonomy" id="1122147"/>
    <lineage>
        <taxon>Bacteria</taxon>
        <taxon>Bacillati</taxon>
        <taxon>Bacillota</taxon>
        <taxon>Bacilli</taxon>
        <taxon>Lactobacillales</taxon>
        <taxon>Lactobacillaceae</taxon>
        <taxon>Schleiferilactobacillus</taxon>
    </lineage>
</organism>
<dbReference type="RefSeq" id="WP_051225186.1">
    <property type="nucleotide sequence ID" value="NZ_AUEH01000011.1"/>
</dbReference>
<comment type="caution">
    <text evidence="2">The sequence shown here is derived from an EMBL/GenBank/DDBJ whole genome shotgun (WGS) entry which is preliminary data.</text>
</comment>
<dbReference type="Pfam" id="PF13392">
    <property type="entry name" value="HNH_3"/>
    <property type="match status" value="1"/>
</dbReference>
<dbReference type="PATRIC" id="fig|1122147.4.peg.3131"/>
<gene>
    <name evidence="2" type="ORF">FC91_GL003039</name>
</gene>
<protein>
    <recommendedName>
        <fullName evidence="1">HNH nuclease domain-containing protein</fullName>
    </recommendedName>
</protein>
<name>A0A0R1X9S8_9LACO</name>
<evidence type="ECO:0000259" key="1">
    <source>
        <dbReference type="Pfam" id="PF13392"/>
    </source>
</evidence>